<dbReference type="PROSITE" id="PS51379">
    <property type="entry name" value="4FE4S_FER_2"/>
    <property type="match status" value="2"/>
</dbReference>
<dbReference type="CDD" id="cd19096">
    <property type="entry name" value="AKR_Fe-S_oxidoreductase"/>
    <property type="match status" value="1"/>
</dbReference>
<comment type="caution">
    <text evidence="5">The sequence shown here is derived from an EMBL/GenBank/DDBJ whole genome shotgun (WGS) entry which is preliminary data.</text>
</comment>
<dbReference type="SUPFAM" id="SSF51430">
    <property type="entry name" value="NAD(P)-linked oxidoreductase"/>
    <property type="match status" value="1"/>
</dbReference>
<dbReference type="GO" id="GO:0051536">
    <property type="term" value="F:iron-sulfur cluster binding"/>
    <property type="evidence" value="ECO:0007669"/>
    <property type="project" value="UniProtKB-KW"/>
</dbReference>
<keyword evidence="2" id="KW-0408">Iron</keyword>
<sequence length="367" mass="41624">MPKLGFGLMRLPEKDGELDLEQLCKMVDAYMASGMNYFDTAYMYCGGKSESIIKKALVERYPRDSFTLTTKLPQWMMDEGIDGRDRIFNEQLARTGAGYFDYYLLHSVEDGANYEGYVKYDCFNWAMKKKEEGLIRHFGFSFHGTPELLDKILSEHPEVEIVQIQMNYADWENPLVQSGRLYEVLRKYNMPFLVMEPVKGGSLASASPEVEAEMKKIKPDASVASWALRFAASLPGVATVLSGMSNEEQMNDNLKTFTNFEPLSEEEQKVIEKAQEELKKNPTVPCTSCRYCCDGCPQQISIPDVFRALNTIRLYGEKDRAQSYYEKLTQTSGKAGDCIQCGQCESVCPQHLSIISLLEEAAEKLEK</sequence>
<organism evidence="5 6">
    <name type="scientific">Blautia faecicola</name>
    <dbReference type="NCBI Taxonomy" id="2509240"/>
    <lineage>
        <taxon>Bacteria</taxon>
        <taxon>Bacillati</taxon>
        <taxon>Bacillota</taxon>
        <taxon>Clostridia</taxon>
        <taxon>Lachnospirales</taxon>
        <taxon>Lachnospiraceae</taxon>
        <taxon>Blautia</taxon>
    </lineage>
</organism>
<reference evidence="5 6" key="1">
    <citation type="submission" date="2019-01" db="EMBL/GenBank/DDBJ databases">
        <title>Blautia sp. nov. KGMB01111 isolated human feces.</title>
        <authorList>
            <person name="Park J.-E."/>
            <person name="Kim J.-S."/>
            <person name="Park S.-H."/>
        </authorList>
    </citation>
    <scope>NUCLEOTIDE SEQUENCE [LARGE SCALE GENOMIC DNA]</scope>
    <source>
        <strain evidence="5 6">KGMB01111</strain>
    </source>
</reference>
<keyword evidence="6" id="KW-1185">Reference proteome</keyword>
<proteinExistence type="predicted"/>
<dbReference type="InterPro" id="IPR053135">
    <property type="entry name" value="AKR2_Oxidoreductase"/>
</dbReference>
<name>A0A4Q1RLN6_9FIRM</name>
<dbReference type="Gene3D" id="3.20.20.100">
    <property type="entry name" value="NADP-dependent oxidoreductase domain"/>
    <property type="match status" value="1"/>
</dbReference>
<evidence type="ECO:0000256" key="2">
    <source>
        <dbReference type="ARBA" id="ARBA00023004"/>
    </source>
</evidence>
<dbReference type="InterPro" id="IPR017900">
    <property type="entry name" value="4Fe4S_Fe_S_CS"/>
</dbReference>
<dbReference type="InterPro" id="IPR036812">
    <property type="entry name" value="NAD(P)_OxRdtase_dom_sf"/>
</dbReference>
<evidence type="ECO:0000256" key="3">
    <source>
        <dbReference type="ARBA" id="ARBA00023014"/>
    </source>
</evidence>
<feature type="domain" description="4Fe-4S ferredoxin-type" evidence="4">
    <location>
        <begin position="276"/>
        <end position="305"/>
    </location>
</feature>
<dbReference type="Pfam" id="PF13187">
    <property type="entry name" value="Fer4_9"/>
    <property type="match status" value="1"/>
</dbReference>
<dbReference type="Pfam" id="PF00248">
    <property type="entry name" value="Aldo_ket_red"/>
    <property type="match status" value="1"/>
</dbReference>
<dbReference type="PANTHER" id="PTHR43312">
    <property type="entry name" value="D-THREO-ALDOSE 1-DEHYDROGENASE"/>
    <property type="match status" value="1"/>
</dbReference>
<keyword evidence="3" id="KW-0411">Iron-sulfur</keyword>
<dbReference type="AlphaFoldDB" id="A0A4Q1RLN6"/>
<evidence type="ECO:0000313" key="6">
    <source>
        <dbReference type="Proteomes" id="UP000290106"/>
    </source>
</evidence>
<accession>A0A4Q1RLN6</accession>
<dbReference type="InterPro" id="IPR017896">
    <property type="entry name" value="4Fe4S_Fe-S-bd"/>
</dbReference>
<keyword evidence="1" id="KW-0479">Metal-binding</keyword>
<dbReference type="PANTHER" id="PTHR43312:SF2">
    <property type="entry name" value="OXIDOREDUCTASE"/>
    <property type="match status" value="1"/>
</dbReference>
<dbReference type="GO" id="GO:0046872">
    <property type="term" value="F:metal ion binding"/>
    <property type="evidence" value="ECO:0007669"/>
    <property type="project" value="UniProtKB-KW"/>
</dbReference>
<protein>
    <submittedName>
        <fullName evidence="5">4Fe-4S dicluster domain-containing protein</fullName>
    </submittedName>
</protein>
<dbReference type="EMBL" id="SDKC01000001">
    <property type="protein sequence ID" value="RXS76689.1"/>
    <property type="molecule type" value="Genomic_DNA"/>
</dbReference>
<dbReference type="InterPro" id="IPR023210">
    <property type="entry name" value="NADP_OxRdtase_dom"/>
</dbReference>
<dbReference type="Proteomes" id="UP000290106">
    <property type="component" value="Unassembled WGS sequence"/>
</dbReference>
<dbReference type="OrthoDB" id="9773828at2"/>
<evidence type="ECO:0000259" key="4">
    <source>
        <dbReference type="PROSITE" id="PS51379"/>
    </source>
</evidence>
<gene>
    <name evidence="5" type="ORF">ETP43_06905</name>
</gene>
<evidence type="ECO:0000256" key="1">
    <source>
        <dbReference type="ARBA" id="ARBA00022723"/>
    </source>
</evidence>
<dbReference type="PROSITE" id="PS00198">
    <property type="entry name" value="4FE4S_FER_1"/>
    <property type="match status" value="1"/>
</dbReference>
<feature type="domain" description="4Fe-4S ferredoxin-type" evidence="4">
    <location>
        <begin position="329"/>
        <end position="360"/>
    </location>
</feature>
<evidence type="ECO:0000313" key="5">
    <source>
        <dbReference type="EMBL" id="RXS76689.1"/>
    </source>
</evidence>
<dbReference type="SUPFAM" id="SSF46548">
    <property type="entry name" value="alpha-helical ferredoxin"/>
    <property type="match status" value="1"/>
</dbReference>